<evidence type="ECO:0000313" key="1">
    <source>
        <dbReference type="EMBL" id="KKL74388.1"/>
    </source>
</evidence>
<dbReference type="AlphaFoldDB" id="A0A0F9EJW4"/>
<feature type="non-terminal residue" evidence="1">
    <location>
        <position position="53"/>
    </location>
</feature>
<dbReference type="EMBL" id="LAZR01024672">
    <property type="protein sequence ID" value="KKL74388.1"/>
    <property type="molecule type" value="Genomic_DNA"/>
</dbReference>
<sequence>MGVYNERGEMLASGLELNYLRSLMIAQLRPSNTAMANLYSSPVGLLTVITGIC</sequence>
<reference evidence="1" key="1">
    <citation type="journal article" date="2015" name="Nature">
        <title>Complex archaea that bridge the gap between prokaryotes and eukaryotes.</title>
        <authorList>
            <person name="Spang A."/>
            <person name="Saw J.H."/>
            <person name="Jorgensen S.L."/>
            <person name="Zaremba-Niedzwiedzka K."/>
            <person name="Martijn J."/>
            <person name="Lind A.E."/>
            <person name="van Eijk R."/>
            <person name="Schleper C."/>
            <person name="Guy L."/>
            <person name="Ettema T.J."/>
        </authorList>
    </citation>
    <scope>NUCLEOTIDE SEQUENCE</scope>
</reference>
<organism evidence="1">
    <name type="scientific">marine sediment metagenome</name>
    <dbReference type="NCBI Taxonomy" id="412755"/>
    <lineage>
        <taxon>unclassified sequences</taxon>
        <taxon>metagenomes</taxon>
        <taxon>ecological metagenomes</taxon>
    </lineage>
</organism>
<comment type="caution">
    <text evidence="1">The sequence shown here is derived from an EMBL/GenBank/DDBJ whole genome shotgun (WGS) entry which is preliminary data.</text>
</comment>
<proteinExistence type="predicted"/>
<accession>A0A0F9EJW4</accession>
<protein>
    <submittedName>
        <fullName evidence="1">Uncharacterized protein</fullName>
    </submittedName>
</protein>
<gene>
    <name evidence="1" type="ORF">LCGC14_2065420</name>
</gene>
<name>A0A0F9EJW4_9ZZZZ</name>